<comment type="similarity">
    <text evidence="2">Belongs to the acyl-CoA dehydrogenase family.</text>
</comment>
<dbReference type="InterPro" id="IPR013786">
    <property type="entry name" value="AcylCoA_DH/ox_N"/>
</dbReference>
<evidence type="ECO:0000256" key="2">
    <source>
        <dbReference type="ARBA" id="ARBA00009347"/>
    </source>
</evidence>
<comment type="caution">
    <text evidence="8">The sequence shown here is derived from an EMBL/GenBank/DDBJ whole genome shotgun (WGS) entry which is preliminary data.</text>
</comment>
<dbReference type="InterPro" id="IPR009075">
    <property type="entry name" value="AcylCo_DH/oxidase_C"/>
</dbReference>
<dbReference type="InterPro" id="IPR006089">
    <property type="entry name" value="Acyl-CoA_DH_CS"/>
</dbReference>
<evidence type="ECO:0000256" key="4">
    <source>
        <dbReference type="ARBA" id="ARBA00022827"/>
    </source>
</evidence>
<evidence type="ECO:0000256" key="1">
    <source>
        <dbReference type="ARBA" id="ARBA00001974"/>
    </source>
</evidence>
<dbReference type="InterPro" id="IPR046373">
    <property type="entry name" value="Acyl-CoA_Oxase/DH_mid-dom_sf"/>
</dbReference>
<dbReference type="Gene3D" id="2.40.110.10">
    <property type="entry name" value="Butyryl-CoA Dehydrogenase, subunit A, domain 2"/>
    <property type="match status" value="1"/>
</dbReference>
<feature type="non-terminal residue" evidence="8">
    <location>
        <position position="1"/>
    </location>
</feature>
<name>X1ECE9_9ZZZZ</name>
<dbReference type="Gene3D" id="1.20.140.10">
    <property type="entry name" value="Butyryl-CoA Dehydrogenase, subunit A, domain 3"/>
    <property type="match status" value="1"/>
</dbReference>
<dbReference type="EMBL" id="BART01030596">
    <property type="protein sequence ID" value="GAH18010.1"/>
    <property type="molecule type" value="Genomic_DNA"/>
</dbReference>
<evidence type="ECO:0008006" key="9">
    <source>
        <dbReference type="Google" id="ProtNLM"/>
    </source>
</evidence>
<reference evidence="8" key="1">
    <citation type="journal article" date="2014" name="Front. Microbiol.">
        <title>High frequency of phylogenetically diverse reductive dehalogenase-homologous genes in deep subseafloor sedimentary metagenomes.</title>
        <authorList>
            <person name="Kawai M."/>
            <person name="Futagami T."/>
            <person name="Toyoda A."/>
            <person name="Takaki Y."/>
            <person name="Nishi S."/>
            <person name="Hori S."/>
            <person name="Arai W."/>
            <person name="Tsubouchi T."/>
            <person name="Morono Y."/>
            <person name="Uchiyama I."/>
            <person name="Ito T."/>
            <person name="Fujiyama A."/>
            <person name="Inagaki F."/>
            <person name="Takami H."/>
        </authorList>
    </citation>
    <scope>NUCLEOTIDE SEQUENCE</scope>
    <source>
        <strain evidence="8">Expedition CK06-06</strain>
    </source>
</reference>
<dbReference type="InterPro" id="IPR009100">
    <property type="entry name" value="AcylCoA_DH/oxidase_NM_dom_sf"/>
</dbReference>
<protein>
    <recommendedName>
        <fullName evidence="9">Acyl-CoA dehydrogenase/oxidase N-terminal domain-containing protein</fullName>
    </recommendedName>
</protein>
<comment type="cofactor">
    <cofactor evidence="1">
        <name>FAD</name>
        <dbReference type="ChEBI" id="CHEBI:57692"/>
    </cofactor>
</comment>
<dbReference type="PANTHER" id="PTHR43884:SF37">
    <property type="entry name" value="ACYL-COA DEHYDROGENASE"/>
    <property type="match status" value="1"/>
</dbReference>
<dbReference type="SUPFAM" id="SSF47203">
    <property type="entry name" value="Acyl-CoA dehydrogenase C-terminal domain-like"/>
    <property type="match status" value="1"/>
</dbReference>
<dbReference type="InterPro" id="IPR006091">
    <property type="entry name" value="Acyl-CoA_Oxase/DH_mid-dom"/>
</dbReference>
<gene>
    <name evidence="8" type="ORF">S01H4_53370</name>
</gene>
<evidence type="ECO:0000256" key="3">
    <source>
        <dbReference type="ARBA" id="ARBA00022630"/>
    </source>
</evidence>
<dbReference type="PANTHER" id="PTHR43884">
    <property type="entry name" value="ACYL-COA DEHYDROGENASE"/>
    <property type="match status" value="1"/>
</dbReference>
<dbReference type="Pfam" id="PF02771">
    <property type="entry name" value="Acyl-CoA_dh_N"/>
    <property type="match status" value="1"/>
</dbReference>
<dbReference type="AlphaFoldDB" id="X1ECE9"/>
<keyword evidence="3" id="KW-0285">Flavoprotein</keyword>
<sequence length="261" mass="28228">LAKNLPMEKVRENDTNHELPKDIIKGLGDLGLLCMTLPEEHGGVGADWVTTTIAAEELGYADISVALPVFFLVQASWGYVVDKYCTDAVRDACLRKAAKGESFIGIGVTEPGGGSDVAAYKTNLDKVDGGWKLNGEKSYISGVHECKEIGGGYFVSGYNDKTKAHRGMTAVYMPLDAPGVESAERFENMGRMAISTSGFKMTDVFVPEEYQLGDTGRGFYLTMEGFDAARVLVSASCVGVAQRALDYGMDYIKERKGFRPG</sequence>
<dbReference type="SUPFAM" id="SSF56645">
    <property type="entry name" value="Acyl-CoA dehydrogenase NM domain-like"/>
    <property type="match status" value="1"/>
</dbReference>
<dbReference type="GO" id="GO:0050660">
    <property type="term" value="F:flavin adenine dinucleotide binding"/>
    <property type="evidence" value="ECO:0007669"/>
    <property type="project" value="InterPro"/>
</dbReference>
<dbReference type="Pfam" id="PF00441">
    <property type="entry name" value="Acyl-CoA_dh_1"/>
    <property type="match status" value="1"/>
</dbReference>
<accession>X1ECE9</accession>
<evidence type="ECO:0000313" key="8">
    <source>
        <dbReference type="EMBL" id="GAH18010.1"/>
    </source>
</evidence>
<evidence type="ECO:0000259" key="5">
    <source>
        <dbReference type="Pfam" id="PF00441"/>
    </source>
</evidence>
<keyword evidence="4" id="KW-0274">FAD</keyword>
<dbReference type="PROSITE" id="PS00072">
    <property type="entry name" value="ACYL_COA_DH_1"/>
    <property type="match status" value="1"/>
</dbReference>
<feature type="domain" description="Acyl-CoA dehydrogenase/oxidase N-terminal" evidence="7">
    <location>
        <begin position="8"/>
        <end position="101"/>
    </location>
</feature>
<evidence type="ECO:0000259" key="7">
    <source>
        <dbReference type="Pfam" id="PF02771"/>
    </source>
</evidence>
<feature type="domain" description="Acyl-CoA oxidase/dehydrogenase middle" evidence="6">
    <location>
        <begin position="106"/>
        <end position="204"/>
    </location>
</feature>
<dbReference type="Gene3D" id="1.10.540.10">
    <property type="entry name" value="Acyl-CoA dehydrogenase/oxidase, N-terminal domain"/>
    <property type="match status" value="1"/>
</dbReference>
<dbReference type="InterPro" id="IPR036250">
    <property type="entry name" value="AcylCo_DH-like_C"/>
</dbReference>
<dbReference type="GO" id="GO:0003995">
    <property type="term" value="F:acyl-CoA dehydrogenase activity"/>
    <property type="evidence" value="ECO:0007669"/>
    <property type="project" value="InterPro"/>
</dbReference>
<organism evidence="8">
    <name type="scientific">marine sediment metagenome</name>
    <dbReference type="NCBI Taxonomy" id="412755"/>
    <lineage>
        <taxon>unclassified sequences</taxon>
        <taxon>metagenomes</taxon>
        <taxon>ecological metagenomes</taxon>
    </lineage>
</organism>
<dbReference type="Pfam" id="PF02770">
    <property type="entry name" value="Acyl-CoA_dh_M"/>
    <property type="match status" value="1"/>
</dbReference>
<feature type="non-terminal residue" evidence="8">
    <location>
        <position position="261"/>
    </location>
</feature>
<evidence type="ECO:0000259" key="6">
    <source>
        <dbReference type="Pfam" id="PF02770"/>
    </source>
</evidence>
<feature type="domain" description="Acyl-CoA dehydrogenase/oxidase C-terminal" evidence="5">
    <location>
        <begin position="216"/>
        <end position="258"/>
    </location>
</feature>
<proteinExistence type="inferred from homology"/>
<dbReference type="InterPro" id="IPR037069">
    <property type="entry name" value="AcylCoA_DH/ox_N_sf"/>
</dbReference>